<gene>
    <name evidence="2" type="ORF">EYF80_015010</name>
</gene>
<feature type="compositionally biased region" description="Acidic residues" evidence="1">
    <location>
        <begin position="1"/>
        <end position="11"/>
    </location>
</feature>
<name>A0A4Z2IBA5_9TELE</name>
<reference evidence="2 3" key="1">
    <citation type="submission" date="2019-03" db="EMBL/GenBank/DDBJ databases">
        <title>First draft genome of Liparis tanakae, snailfish: a comprehensive survey of snailfish specific genes.</title>
        <authorList>
            <person name="Kim W."/>
            <person name="Song I."/>
            <person name="Jeong J.-H."/>
            <person name="Kim D."/>
            <person name="Kim S."/>
            <person name="Ryu S."/>
            <person name="Song J.Y."/>
            <person name="Lee S.K."/>
        </authorList>
    </citation>
    <scope>NUCLEOTIDE SEQUENCE [LARGE SCALE GENOMIC DNA]</scope>
    <source>
        <tissue evidence="2">Muscle</tissue>
    </source>
</reference>
<evidence type="ECO:0000313" key="2">
    <source>
        <dbReference type="EMBL" id="TNN74692.1"/>
    </source>
</evidence>
<sequence>MDEEEEEEEEEGRACLSNVMWRGPPGPRVGSERLAVESNTELPLRHHPNRPLSRLHLSDTTETSASLTAGGLRCSTLIFHNEVSIKKWRGGRNQ</sequence>
<dbReference type="Proteomes" id="UP000314294">
    <property type="component" value="Unassembled WGS sequence"/>
</dbReference>
<protein>
    <submittedName>
        <fullName evidence="2">Uncharacterized protein</fullName>
    </submittedName>
</protein>
<feature type="region of interest" description="Disordered" evidence="1">
    <location>
        <begin position="39"/>
        <end position="58"/>
    </location>
</feature>
<evidence type="ECO:0000256" key="1">
    <source>
        <dbReference type="SAM" id="MobiDB-lite"/>
    </source>
</evidence>
<dbReference type="EMBL" id="SRLO01000111">
    <property type="protein sequence ID" value="TNN74692.1"/>
    <property type="molecule type" value="Genomic_DNA"/>
</dbReference>
<accession>A0A4Z2IBA5</accession>
<comment type="caution">
    <text evidence="2">The sequence shown here is derived from an EMBL/GenBank/DDBJ whole genome shotgun (WGS) entry which is preliminary data.</text>
</comment>
<dbReference type="AlphaFoldDB" id="A0A4Z2IBA5"/>
<evidence type="ECO:0000313" key="3">
    <source>
        <dbReference type="Proteomes" id="UP000314294"/>
    </source>
</evidence>
<organism evidence="2 3">
    <name type="scientific">Liparis tanakae</name>
    <name type="common">Tanaka's snailfish</name>
    <dbReference type="NCBI Taxonomy" id="230148"/>
    <lineage>
        <taxon>Eukaryota</taxon>
        <taxon>Metazoa</taxon>
        <taxon>Chordata</taxon>
        <taxon>Craniata</taxon>
        <taxon>Vertebrata</taxon>
        <taxon>Euteleostomi</taxon>
        <taxon>Actinopterygii</taxon>
        <taxon>Neopterygii</taxon>
        <taxon>Teleostei</taxon>
        <taxon>Neoteleostei</taxon>
        <taxon>Acanthomorphata</taxon>
        <taxon>Eupercaria</taxon>
        <taxon>Perciformes</taxon>
        <taxon>Cottioidei</taxon>
        <taxon>Cottales</taxon>
        <taxon>Liparidae</taxon>
        <taxon>Liparis</taxon>
    </lineage>
</organism>
<proteinExistence type="predicted"/>
<feature type="region of interest" description="Disordered" evidence="1">
    <location>
        <begin position="1"/>
        <end position="31"/>
    </location>
</feature>
<keyword evidence="3" id="KW-1185">Reference proteome</keyword>